<dbReference type="InterPro" id="IPR011009">
    <property type="entry name" value="Kinase-like_dom_sf"/>
</dbReference>
<evidence type="ECO:0000256" key="2">
    <source>
        <dbReference type="ARBA" id="ARBA00022777"/>
    </source>
</evidence>
<dbReference type="GO" id="GO:0005737">
    <property type="term" value="C:cytoplasm"/>
    <property type="evidence" value="ECO:0007669"/>
    <property type="project" value="TreeGrafter"/>
</dbReference>
<name>U6K368_9EIME</name>
<dbReference type="Proteomes" id="UP000030744">
    <property type="component" value="Unassembled WGS sequence"/>
</dbReference>
<dbReference type="Gene3D" id="1.10.1070.11">
    <property type="entry name" value="Phosphatidylinositol 3-/4-kinase, catalytic domain"/>
    <property type="match status" value="1"/>
</dbReference>
<evidence type="ECO:0000313" key="5">
    <source>
        <dbReference type="Proteomes" id="UP000030744"/>
    </source>
</evidence>
<dbReference type="InterPro" id="IPR036940">
    <property type="entry name" value="PI3/4_kinase_cat_sf"/>
</dbReference>
<gene>
    <name evidence="4" type="ORF">EMH_0008930</name>
</gene>
<dbReference type="Pfam" id="PF00454">
    <property type="entry name" value="PI3_PI4_kinase"/>
    <property type="match status" value="1"/>
</dbReference>
<dbReference type="GO" id="GO:0046854">
    <property type="term" value="P:phosphatidylinositol phosphate biosynthetic process"/>
    <property type="evidence" value="ECO:0007669"/>
    <property type="project" value="InterPro"/>
</dbReference>
<keyword evidence="1" id="KW-0808">Transferase</keyword>
<evidence type="ECO:0000259" key="3">
    <source>
        <dbReference type="PROSITE" id="PS50290"/>
    </source>
</evidence>
<accession>U6K368</accession>
<dbReference type="SMART" id="SM00146">
    <property type="entry name" value="PI3Kc"/>
    <property type="match status" value="1"/>
</dbReference>
<dbReference type="GO" id="GO:0016020">
    <property type="term" value="C:membrane"/>
    <property type="evidence" value="ECO:0007669"/>
    <property type="project" value="TreeGrafter"/>
</dbReference>
<keyword evidence="5" id="KW-1185">Reference proteome</keyword>
<evidence type="ECO:0000256" key="1">
    <source>
        <dbReference type="ARBA" id="ARBA00022679"/>
    </source>
</evidence>
<dbReference type="GeneID" id="25375880"/>
<keyword evidence="2" id="KW-0418">Kinase</keyword>
<dbReference type="PROSITE" id="PS50290">
    <property type="entry name" value="PI3_4_KINASE_3"/>
    <property type="match status" value="1"/>
</dbReference>
<dbReference type="RefSeq" id="XP_013353966.1">
    <property type="nucleotide sequence ID" value="XM_013498512.1"/>
</dbReference>
<proteinExistence type="predicted"/>
<sequence>MKVKDRHNGNVLLCVPSGRLLHIDFGFMLALSPGGDMAFERAPFKLTPEMCLLLGREQSPLFRSFVNKCVRGFLVLRERADDFISLFESMQFSRIACFKPFAVEHLRGRFQLHLSPLQAAAFMETKIWEALQSLTTRAYDLVQHLQQGIQH</sequence>
<dbReference type="InterPro" id="IPR000403">
    <property type="entry name" value="PI3/4_kinase_cat_dom"/>
</dbReference>
<dbReference type="InterPro" id="IPR015433">
    <property type="entry name" value="PI3/4_kinase"/>
</dbReference>
<dbReference type="EMBL" id="HG683245">
    <property type="protein sequence ID" value="CDJ31401.1"/>
    <property type="molecule type" value="Genomic_DNA"/>
</dbReference>
<reference evidence="4" key="1">
    <citation type="submission" date="2013-10" db="EMBL/GenBank/DDBJ databases">
        <title>Genomic analysis of the causative agents of coccidiosis in chickens.</title>
        <authorList>
            <person name="Reid A.J."/>
            <person name="Blake D."/>
            <person name="Billington K."/>
            <person name="Browne H."/>
            <person name="Dunn M."/>
            <person name="Hung S."/>
            <person name="Kawahara F."/>
            <person name="Miranda-Saavedra D."/>
            <person name="Mourier T."/>
            <person name="Nagra H."/>
            <person name="Otto T.D."/>
            <person name="Rawlings N."/>
            <person name="Sanchez A."/>
            <person name="Sanders M."/>
            <person name="Subramaniam C."/>
            <person name="Tay Y."/>
            <person name="Dear P."/>
            <person name="Doerig C."/>
            <person name="Gruber A."/>
            <person name="Parkinson J."/>
            <person name="Shirley M."/>
            <person name="Wan K.L."/>
            <person name="Berriman M."/>
            <person name="Tomley F."/>
            <person name="Pain A."/>
        </authorList>
    </citation>
    <scope>NUCLEOTIDE SEQUENCE [LARGE SCALE GENOMIC DNA]</scope>
    <source>
        <strain evidence="4">Houghton</strain>
    </source>
</reference>
<dbReference type="SUPFAM" id="SSF56112">
    <property type="entry name" value="Protein kinase-like (PK-like)"/>
    <property type="match status" value="1"/>
</dbReference>
<dbReference type="GO" id="GO:0052742">
    <property type="term" value="F:phosphatidylinositol kinase activity"/>
    <property type="evidence" value="ECO:0007669"/>
    <property type="project" value="TreeGrafter"/>
</dbReference>
<feature type="domain" description="PI3K/PI4K catalytic" evidence="3">
    <location>
        <begin position="1"/>
        <end position="135"/>
    </location>
</feature>
<dbReference type="PANTHER" id="PTHR10048">
    <property type="entry name" value="PHOSPHATIDYLINOSITOL KINASE"/>
    <property type="match status" value="1"/>
</dbReference>
<dbReference type="GO" id="GO:0048015">
    <property type="term" value="P:phosphatidylinositol-mediated signaling"/>
    <property type="evidence" value="ECO:0007669"/>
    <property type="project" value="TreeGrafter"/>
</dbReference>
<dbReference type="OrthoDB" id="10264149at2759"/>
<reference evidence="4" key="2">
    <citation type="submission" date="2013-10" db="EMBL/GenBank/DDBJ databases">
        <authorList>
            <person name="Aslett M."/>
        </authorList>
    </citation>
    <scope>NUCLEOTIDE SEQUENCE [LARGE SCALE GENOMIC DNA]</scope>
    <source>
        <strain evidence="4">Houghton</strain>
    </source>
</reference>
<organism evidence="4 5">
    <name type="scientific">Eimeria mitis</name>
    <dbReference type="NCBI Taxonomy" id="44415"/>
    <lineage>
        <taxon>Eukaryota</taxon>
        <taxon>Sar</taxon>
        <taxon>Alveolata</taxon>
        <taxon>Apicomplexa</taxon>
        <taxon>Conoidasida</taxon>
        <taxon>Coccidia</taxon>
        <taxon>Eucoccidiorida</taxon>
        <taxon>Eimeriorina</taxon>
        <taxon>Eimeriidae</taxon>
        <taxon>Eimeria</taxon>
    </lineage>
</organism>
<dbReference type="VEuPathDB" id="ToxoDB:EMH_0008930"/>
<evidence type="ECO:0000313" key="4">
    <source>
        <dbReference type="EMBL" id="CDJ31401.1"/>
    </source>
</evidence>
<protein>
    <recommendedName>
        <fullName evidence="3">PI3K/PI4K catalytic domain-containing protein</fullName>
    </recommendedName>
</protein>
<dbReference type="AlphaFoldDB" id="U6K368"/>